<keyword evidence="2" id="KW-0808">Transferase</keyword>
<dbReference type="InterPro" id="IPR000182">
    <property type="entry name" value="GNAT_dom"/>
</dbReference>
<organism evidence="2 3">
    <name type="scientific">Corticicoccus populi</name>
    <dbReference type="NCBI Taxonomy" id="1812821"/>
    <lineage>
        <taxon>Bacteria</taxon>
        <taxon>Bacillati</taxon>
        <taxon>Bacillota</taxon>
        <taxon>Bacilli</taxon>
        <taxon>Bacillales</taxon>
        <taxon>Staphylococcaceae</taxon>
        <taxon>Corticicoccus</taxon>
    </lineage>
</organism>
<evidence type="ECO:0000313" key="3">
    <source>
        <dbReference type="Proteomes" id="UP001597519"/>
    </source>
</evidence>
<dbReference type="InterPro" id="IPR016181">
    <property type="entry name" value="Acyl_CoA_acyltransferase"/>
</dbReference>
<dbReference type="EMBL" id="JBHUOQ010000001">
    <property type="protein sequence ID" value="MFD2829643.1"/>
    <property type="molecule type" value="Genomic_DNA"/>
</dbReference>
<protein>
    <submittedName>
        <fullName evidence="2">GNAT family N-acetyltransferase</fullName>
        <ecNumber evidence="2">2.3.1.-</ecNumber>
    </submittedName>
</protein>
<sequence>MNVKIIPPKDIKELSIYLEKMNAQSAAHIGFCGEEREEIHDSLMNDFSDLSINDSFLVAYNDAEIIGAIGLDIDLEDQYADVWGPFVTNNDIEIAQKLWNDILLKAPEDVKSFSFFINENNLYVKEFLQKNNAKFSGTDFVFSITKDTISSIGVTESIKFEKAYQKSFEELHNTAFPKTYFNANEIINRINEENTLLLMKNDDTNIKGYVYIETQPKHKEANIEYVSVDPDLRGNGIGKKLIEDALNQIFSYPTIEEVDICVSSTNEKAINLYKSVGFKDKYILESYEIQ</sequence>
<dbReference type="Proteomes" id="UP001597519">
    <property type="component" value="Unassembled WGS sequence"/>
</dbReference>
<keyword evidence="2" id="KW-0012">Acyltransferase</keyword>
<accession>A0ABW5WUD1</accession>
<evidence type="ECO:0000259" key="1">
    <source>
        <dbReference type="PROSITE" id="PS51186"/>
    </source>
</evidence>
<dbReference type="Pfam" id="PF00583">
    <property type="entry name" value="Acetyltransf_1"/>
    <property type="match status" value="1"/>
</dbReference>
<dbReference type="EC" id="2.3.1.-" evidence="2"/>
<keyword evidence="3" id="KW-1185">Reference proteome</keyword>
<feature type="domain" description="N-acetyltransferase" evidence="1">
    <location>
        <begin position="155"/>
        <end position="290"/>
    </location>
</feature>
<dbReference type="SUPFAM" id="SSF55729">
    <property type="entry name" value="Acyl-CoA N-acyltransferases (Nat)"/>
    <property type="match status" value="1"/>
</dbReference>
<dbReference type="PANTHER" id="PTHR43415">
    <property type="entry name" value="SPERMIDINE N(1)-ACETYLTRANSFERASE"/>
    <property type="match status" value="1"/>
</dbReference>
<proteinExistence type="predicted"/>
<dbReference type="PROSITE" id="PS51186">
    <property type="entry name" value="GNAT"/>
    <property type="match status" value="1"/>
</dbReference>
<dbReference type="PANTHER" id="PTHR43415:SF6">
    <property type="entry name" value="SPERMIDINE N(1)-ACETYLTRANSFERASE"/>
    <property type="match status" value="1"/>
</dbReference>
<evidence type="ECO:0000313" key="2">
    <source>
        <dbReference type="EMBL" id="MFD2829643.1"/>
    </source>
</evidence>
<name>A0ABW5WUD1_9STAP</name>
<dbReference type="Gene3D" id="3.40.630.30">
    <property type="match status" value="1"/>
</dbReference>
<reference evidence="3" key="1">
    <citation type="journal article" date="2019" name="Int. J. Syst. Evol. Microbiol.">
        <title>The Global Catalogue of Microorganisms (GCM) 10K type strain sequencing project: providing services to taxonomists for standard genome sequencing and annotation.</title>
        <authorList>
            <consortium name="The Broad Institute Genomics Platform"/>
            <consortium name="The Broad Institute Genome Sequencing Center for Infectious Disease"/>
            <person name="Wu L."/>
            <person name="Ma J."/>
        </authorList>
    </citation>
    <scope>NUCLEOTIDE SEQUENCE [LARGE SCALE GENOMIC DNA]</scope>
    <source>
        <strain evidence="3">KCTC 33575</strain>
    </source>
</reference>
<dbReference type="GO" id="GO:0016746">
    <property type="term" value="F:acyltransferase activity"/>
    <property type="evidence" value="ECO:0007669"/>
    <property type="project" value="UniProtKB-KW"/>
</dbReference>
<comment type="caution">
    <text evidence="2">The sequence shown here is derived from an EMBL/GenBank/DDBJ whole genome shotgun (WGS) entry which is preliminary data.</text>
</comment>
<dbReference type="RefSeq" id="WP_377771823.1">
    <property type="nucleotide sequence ID" value="NZ_JBHUOQ010000001.1"/>
</dbReference>
<dbReference type="CDD" id="cd04301">
    <property type="entry name" value="NAT_SF"/>
    <property type="match status" value="1"/>
</dbReference>
<gene>
    <name evidence="2" type="ORF">ACFSX4_04125</name>
</gene>